<reference evidence="1 2" key="1">
    <citation type="submission" date="2019-07" db="EMBL/GenBank/DDBJ databases">
        <title>Complete Genome Sequence and Methylome Analysis of Nocardia otitidis-caviarum NEB252.</title>
        <authorList>
            <person name="Fomenkov A."/>
            <person name="Anton B.P."/>
            <person name="Vincze T."/>
            <person name="Roberts R.J."/>
        </authorList>
    </citation>
    <scope>NUCLEOTIDE SEQUENCE [LARGE SCALE GENOMIC DNA]</scope>
    <source>
        <strain evidence="1 2">NEB252</strain>
    </source>
</reference>
<name>A0A516NJX6_9NOCA</name>
<dbReference type="AlphaFoldDB" id="A0A516NJX6"/>
<sequence length="145" mass="14950">METPSAAGARRHGGRAAAVLAEVALLLTACSDSTETTVPGNSAPERSLVISSPGVLAVSDAAADQLCDMMRGDIPGWRDQGPDLGKVAFNGTVHNWALRNSGVNAAVVDNRGVVDQITTARCPDVRADALRVLQIESLAEGLAGF</sequence>
<protein>
    <submittedName>
        <fullName evidence="1">Uncharacterized protein</fullName>
    </submittedName>
</protein>
<dbReference type="RefSeq" id="WP_143980656.1">
    <property type="nucleotide sequence ID" value="NZ_CP041695.1"/>
</dbReference>
<gene>
    <name evidence="1" type="ORF">FOH10_11150</name>
</gene>
<evidence type="ECO:0000313" key="2">
    <source>
        <dbReference type="Proteomes" id="UP000317039"/>
    </source>
</evidence>
<dbReference type="KEGG" id="nod:FOH10_11150"/>
<proteinExistence type="predicted"/>
<dbReference type="Proteomes" id="UP000317039">
    <property type="component" value="Chromosome"/>
</dbReference>
<dbReference type="EMBL" id="CP041695">
    <property type="protein sequence ID" value="QDP79200.1"/>
    <property type="molecule type" value="Genomic_DNA"/>
</dbReference>
<dbReference type="GeneID" id="80332939"/>
<organism evidence="1 2">
    <name type="scientific">Nocardia otitidiscaviarum</name>
    <dbReference type="NCBI Taxonomy" id="1823"/>
    <lineage>
        <taxon>Bacteria</taxon>
        <taxon>Bacillati</taxon>
        <taxon>Actinomycetota</taxon>
        <taxon>Actinomycetes</taxon>
        <taxon>Mycobacteriales</taxon>
        <taxon>Nocardiaceae</taxon>
        <taxon>Nocardia</taxon>
    </lineage>
</organism>
<evidence type="ECO:0000313" key="1">
    <source>
        <dbReference type="EMBL" id="QDP79200.1"/>
    </source>
</evidence>
<accession>A0A516NJX6</accession>